<dbReference type="AlphaFoldDB" id="A0AAV3PWT4"/>
<evidence type="ECO:0000313" key="3">
    <source>
        <dbReference type="Proteomes" id="UP001454036"/>
    </source>
</evidence>
<accession>A0AAV3PWT4</accession>
<comment type="caution">
    <text evidence="2">The sequence shown here is derived from an EMBL/GenBank/DDBJ whole genome shotgun (WGS) entry which is preliminary data.</text>
</comment>
<reference evidence="2 3" key="1">
    <citation type="submission" date="2024-01" db="EMBL/GenBank/DDBJ databases">
        <title>The complete chloroplast genome sequence of Lithospermum erythrorhizon: insights into the phylogenetic relationship among Boraginaceae species and the maternal lineages of purple gromwells.</title>
        <authorList>
            <person name="Okada T."/>
            <person name="Watanabe K."/>
        </authorList>
    </citation>
    <scope>NUCLEOTIDE SEQUENCE [LARGE SCALE GENOMIC DNA]</scope>
</reference>
<sequence length="104" mass="11583">MTFTYGCISIQSTPWILAISKQDPVITAILITDQLCNCFDSLCKGFFSAKKKLCNCPPAADVISLIVVVCPAMISCCVFLLVNRWLTNLPHPRSTMVLKLHFLF</sequence>
<gene>
    <name evidence="2" type="ORF">LIER_12681</name>
</gene>
<keyword evidence="1" id="KW-0812">Transmembrane</keyword>
<dbReference type="EMBL" id="BAABME010002475">
    <property type="protein sequence ID" value="GAA0154805.1"/>
    <property type="molecule type" value="Genomic_DNA"/>
</dbReference>
<keyword evidence="3" id="KW-1185">Reference proteome</keyword>
<dbReference type="Proteomes" id="UP001454036">
    <property type="component" value="Unassembled WGS sequence"/>
</dbReference>
<proteinExistence type="predicted"/>
<name>A0AAV3PWT4_LITER</name>
<feature type="transmembrane region" description="Helical" evidence="1">
    <location>
        <begin position="62"/>
        <end position="86"/>
    </location>
</feature>
<evidence type="ECO:0000256" key="1">
    <source>
        <dbReference type="SAM" id="Phobius"/>
    </source>
</evidence>
<keyword evidence="1" id="KW-1133">Transmembrane helix</keyword>
<evidence type="ECO:0000313" key="2">
    <source>
        <dbReference type="EMBL" id="GAA0154805.1"/>
    </source>
</evidence>
<protein>
    <submittedName>
        <fullName evidence="2">Uncharacterized protein</fullName>
    </submittedName>
</protein>
<organism evidence="2 3">
    <name type="scientific">Lithospermum erythrorhizon</name>
    <name type="common">Purple gromwell</name>
    <name type="synonym">Lithospermum officinale var. erythrorhizon</name>
    <dbReference type="NCBI Taxonomy" id="34254"/>
    <lineage>
        <taxon>Eukaryota</taxon>
        <taxon>Viridiplantae</taxon>
        <taxon>Streptophyta</taxon>
        <taxon>Embryophyta</taxon>
        <taxon>Tracheophyta</taxon>
        <taxon>Spermatophyta</taxon>
        <taxon>Magnoliopsida</taxon>
        <taxon>eudicotyledons</taxon>
        <taxon>Gunneridae</taxon>
        <taxon>Pentapetalae</taxon>
        <taxon>asterids</taxon>
        <taxon>lamiids</taxon>
        <taxon>Boraginales</taxon>
        <taxon>Boraginaceae</taxon>
        <taxon>Boraginoideae</taxon>
        <taxon>Lithospermeae</taxon>
        <taxon>Lithospermum</taxon>
    </lineage>
</organism>
<keyword evidence="1" id="KW-0472">Membrane</keyword>